<dbReference type="Gene3D" id="2.60.169.10">
    <property type="entry name" value="Microviridae F protein"/>
    <property type="match status" value="1"/>
</dbReference>
<proteinExistence type="predicted"/>
<dbReference type="GO" id="GO:0005198">
    <property type="term" value="F:structural molecule activity"/>
    <property type="evidence" value="ECO:0007669"/>
    <property type="project" value="InterPro"/>
</dbReference>
<sequence length="606" mass="67126">MSTMFKKQRHVAKLPKNVHDLSFHRSFTSGIGHILPVLYDFLSPGEKVILNDHIQTQAQPMVSNSQMRITEHLEYFFVPMEQLLSSFGSFYYGIMDVNSSFYKDAKKGLVPPSISLSEYGKALISATFDTSSTSADVRLDMMGLNRIDGFARLVDLMDYGHDVLNTSAYTGSAPSYTYVCPWFFAAYQKIWNDVYRLDDWIAPNPSSYNFDQYLNVIPAVVPEVPDGLLDMFTIRYRPWKKDYFTNIFPNPYFVSASYSDGTSFDSGSSSSSFARLVDYAGGDISVYGPKSSNTIIDAPTVVSNSSDYNQTLLTLSNSMVSGQGPNSGIPYNNNGMLSVADLSLLYAKDKLSKITNNTAKHYDKQTKAHFGFDVPQGISGEVYRLGSHDSYLGVGVVYATATTDTGSSDGSFLGEQGGRINGSSGNNKAISFTAPCHGILMCLYSAECESDYLALGQSPLHSFINSDDFYKPEFDSLGMTYLNSREFFTPDNGATSASSPFGWTYRYAALKTRVDKVNGALAYTLRSWMPSRTAFSLNDYQGVKSLYISPEYTNPCFIAQFGTGSSVSPSDPFPWSDIFERDPLLHFVDFTYKKISPMSTYGVPNL</sequence>
<comment type="subcellular location">
    <subcellularLocation>
        <location evidence="1">Virion</location>
    </subcellularLocation>
</comment>
<keyword evidence="3" id="KW-0167">Capsid protein</keyword>
<dbReference type="EMBL" id="PP511795">
    <property type="protein sequence ID" value="XCD07668.1"/>
    <property type="molecule type" value="Genomic_DNA"/>
</dbReference>
<keyword evidence="2" id="KW-1140">T=1 icosahedral capsid protein</keyword>
<evidence type="ECO:0000256" key="3">
    <source>
        <dbReference type="ARBA" id="ARBA00022561"/>
    </source>
</evidence>
<dbReference type="GO" id="GO:0039615">
    <property type="term" value="C:T=1 icosahedral viral capsid"/>
    <property type="evidence" value="ECO:0007669"/>
    <property type="project" value="UniProtKB-KW"/>
</dbReference>
<reference evidence="5" key="1">
    <citation type="submission" date="2024-03" db="EMBL/GenBank/DDBJ databases">
        <title>Diverse circular DNA viruses in blood, oral, and fecal samples of captive lemurs.</title>
        <authorList>
            <person name="Paietta E.N."/>
            <person name="Kraberger S."/>
            <person name="Lund M.C."/>
            <person name="Custer J.M."/>
            <person name="Vargas K.M."/>
            <person name="Ehmke E.E."/>
            <person name="Yoder A.D."/>
            <person name="Varsani A."/>
        </authorList>
    </citation>
    <scope>NUCLEOTIDE SEQUENCE</scope>
    <source>
        <strain evidence="5">Duke_21_26</strain>
        <strain evidence="6">Duke_28FS_31</strain>
    </source>
</reference>
<dbReference type="EMBL" id="PP511383">
    <property type="protein sequence ID" value="XCD03793.1"/>
    <property type="molecule type" value="Genomic_DNA"/>
</dbReference>
<name>A0AAU8AXE6_9VIRU</name>
<evidence type="ECO:0000313" key="5">
    <source>
        <dbReference type="EMBL" id="XCD03793.1"/>
    </source>
</evidence>
<evidence type="ECO:0000256" key="4">
    <source>
        <dbReference type="ARBA" id="ARBA00022844"/>
    </source>
</evidence>
<organism evidence="5">
    <name type="scientific">Dulem virus 264</name>
    <dbReference type="NCBI Taxonomy" id="3145741"/>
    <lineage>
        <taxon>Viruses</taxon>
        <taxon>Monodnaviria</taxon>
        <taxon>Sangervirae</taxon>
        <taxon>Phixviricota</taxon>
        <taxon>Malgrandaviricetes</taxon>
        <taxon>Petitvirales</taxon>
        <taxon>Microviridae</taxon>
        <taxon>Microvirus</taxon>
    </lineage>
</organism>
<protein>
    <submittedName>
        <fullName evidence="5">Major capsid protein</fullName>
    </submittedName>
</protein>
<evidence type="ECO:0000313" key="6">
    <source>
        <dbReference type="EMBL" id="XCD07668.1"/>
    </source>
</evidence>
<dbReference type="InterPro" id="IPR037002">
    <property type="entry name" value="Microviridae_protein_F_sf"/>
</dbReference>
<accession>A0AAU8AXE6</accession>
<evidence type="ECO:0000256" key="2">
    <source>
        <dbReference type="ARBA" id="ARBA00022431"/>
    </source>
</evidence>
<keyword evidence="4" id="KW-0946">Virion</keyword>
<evidence type="ECO:0000256" key="1">
    <source>
        <dbReference type="ARBA" id="ARBA00004328"/>
    </source>
</evidence>
<dbReference type="Pfam" id="PF02305">
    <property type="entry name" value="Phage_F"/>
    <property type="match status" value="1"/>
</dbReference>
<dbReference type="InterPro" id="IPR003514">
    <property type="entry name" value="Microviridae_protein_F"/>
</dbReference>